<proteinExistence type="predicted"/>
<comment type="caution">
    <text evidence="1">The sequence shown here is derived from an EMBL/GenBank/DDBJ whole genome shotgun (WGS) entry which is preliminary data.</text>
</comment>
<name>A0A0G1TCZ1_9BACT</name>
<accession>A0A0G1TCZ1</accession>
<evidence type="ECO:0000313" key="2">
    <source>
        <dbReference type="Proteomes" id="UP000034487"/>
    </source>
</evidence>
<reference evidence="1 2" key="1">
    <citation type="journal article" date="2015" name="Nature">
        <title>rRNA introns, odd ribosomes, and small enigmatic genomes across a large radiation of phyla.</title>
        <authorList>
            <person name="Brown C.T."/>
            <person name="Hug L.A."/>
            <person name="Thomas B.C."/>
            <person name="Sharon I."/>
            <person name="Castelle C.J."/>
            <person name="Singh A."/>
            <person name="Wilkins M.J."/>
            <person name="Williams K.H."/>
            <person name="Banfield J.F."/>
        </authorList>
    </citation>
    <scope>NUCLEOTIDE SEQUENCE [LARGE SCALE GENOMIC DNA]</scope>
</reference>
<sequence length="819" mass="88695">MRSVIRTIVFGVFSLSLLVTTPIPEVAKAADTWQSASSNGFGNTGNIDANRLLNFGDMLLSSATTSVYWTRGQSFDDNDHSLQGAVDSNSLVEFVDRFGTRNVYAASKSSPRVWRWNYSQGGFTEPVYWDNTNLPNPACGIPNGSNAGIGDIKVFGDYIYVGTVNERCGAQIWRASKNFSIPVWENVLMNGGVDRKYYAVQHFFVFKDELTVSFLNGGGVASCQLAKSSSGNPGSWSQYQATGLYPNGTKCIQTSTELFGTLWVGTESNIYPYNSTLHESIDGQTFSDPPPGCTLNSNGNGCNSGPYLGTVTKLTTILDRQLVIGNGNGGVLRVCPAFFNGNYIYYYRSLEDQTGYKTNDVIIRDDYMYVAQGRRTANDTTTAKVLRSSNNINNLVRFYRSGAELCGPHIPATVEIELPSAAVFTPKEIRFGADTFTFSVTEPCFKIANSCNSRFEVTRVGLGQINQRYKIKIIDIERDTSAINLDDPQNPQGVAWGGRLTFKEPVPSSTINNIAAAIRNAYPGQNLNTNNTFLGGNNCEAVADPYVATKLCFDTTYIMTNTLERPNQPLTEHLFQSIGAPVSGITVEGNVTAPDDVNGFTLDPNAIAVGGNVNVAGSTSQLQGYLNDQSVTFNWNHVSLRLGELYTKGMSLGTRASSGNYNDANWYLNSTTSNPAVNTTTTFSSPPEGKIWKVEGNLNLETTAFHGSGTIVIDGNLTISGQLTCDSASTRLGFIVHGKININTDSVDCGAYTALGGKINFENVASGEVNGIFIARDSIKLPSKASLTGTFIVGYDSYFVANPTALYQELLMVVFSTSS</sequence>
<dbReference type="EMBL" id="LCMV01000030">
    <property type="protein sequence ID" value="KKU43295.1"/>
    <property type="molecule type" value="Genomic_DNA"/>
</dbReference>
<dbReference type="AlphaFoldDB" id="A0A0G1TCZ1"/>
<gene>
    <name evidence="1" type="ORF">UX60_C0030G0004</name>
</gene>
<organism evidence="1 2">
    <name type="scientific">Berkelbacteria bacterium GW2011_GWA2_46_7</name>
    <dbReference type="NCBI Taxonomy" id="1618335"/>
    <lineage>
        <taxon>Bacteria</taxon>
        <taxon>Candidatus Berkelbacteria</taxon>
    </lineage>
</organism>
<protein>
    <submittedName>
        <fullName evidence="1">Uncharacterized protein</fullName>
    </submittedName>
</protein>
<evidence type="ECO:0000313" key="1">
    <source>
        <dbReference type="EMBL" id="KKU43295.1"/>
    </source>
</evidence>
<dbReference type="Proteomes" id="UP000034487">
    <property type="component" value="Unassembled WGS sequence"/>
</dbReference>